<feature type="domain" description="PucR C-terminal helix-turn-helix" evidence="2">
    <location>
        <begin position="433"/>
        <end position="490"/>
    </location>
</feature>
<evidence type="ECO:0000313" key="3">
    <source>
        <dbReference type="EMBL" id="KRO14519.1"/>
    </source>
</evidence>
<organism evidence="3 4">
    <name type="scientific">Lactiplantibacillus xiangfangensis</name>
    <dbReference type="NCBI Taxonomy" id="942150"/>
    <lineage>
        <taxon>Bacteria</taxon>
        <taxon>Bacillati</taxon>
        <taxon>Bacillota</taxon>
        <taxon>Bacilli</taxon>
        <taxon>Lactobacillales</taxon>
        <taxon>Lactobacillaceae</taxon>
        <taxon>Lactiplantibacillus</taxon>
    </lineage>
</organism>
<dbReference type="Proteomes" id="UP000051783">
    <property type="component" value="Unassembled WGS sequence"/>
</dbReference>
<dbReference type="Gene3D" id="1.10.10.2840">
    <property type="entry name" value="PucR C-terminal helix-turn-helix domain"/>
    <property type="match status" value="1"/>
</dbReference>
<evidence type="ECO:0000259" key="2">
    <source>
        <dbReference type="Pfam" id="PF13556"/>
    </source>
</evidence>
<gene>
    <name evidence="3" type="ORF">IV64_GL001134</name>
</gene>
<dbReference type="STRING" id="942150.IV64_GL001134"/>
<protein>
    <recommendedName>
        <fullName evidence="2">PucR C-terminal helix-turn-helix domain-containing protein</fullName>
    </recommendedName>
</protein>
<dbReference type="Pfam" id="PF13556">
    <property type="entry name" value="HTH_30"/>
    <property type="match status" value="1"/>
</dbReference>
<dbReference type="OrthoDB" id="9792148at2"/>
<keyword evidence="4" id="KW-1185">Reference proteome</keyword>
<sequence length="523" mass="58880">MKLKSLLKKIALEFELSTTMSLDHHNPEIKRAAFSDPQFDHKSNCLYLRPNDDYDVQLSCWEHQQEIVIGSIKLGAHSTTTIALQSQLLKLLIQIGQSLGPTDKLQADINTLAINAITADFDTTLQAVVNLLQNPVAIIDLNGQILSRSHTTNINGPSIHAAIENNKIARWLLEHGFAPDNPNFLTQVYMVNDDLAAGPMLITPLANAHEPIGYLVMTTMKTPLNDVQALLINQIGQVIAGSVVKNQIMPTSESQRDQLLNMLLTERQSTTFAAQFEEQRAVLPDAMVLIKCDPLTNQSAHILQQRLQYLLVPHFKQVLVSTFKQQCFALISISLVNYNSPKFKTTLHRITKQADCRLIVSQHYVNPEDTFAAYTVCNRTDRLKTYRGRLVFCEDQFYNLAFDRVNHIEILPFFINPALQELLAYDAKNNTALVATLDGYLCATCNLTQTAKNLYIHPNTLRNRLSHITALTGCDLHDAETCFKLASSFKLQRFLVSNNYSPTNTLPTNDPQPHQRRADETKF</sequence>
<feature type="compositionally biased region" description="Polar residues" evidence="1">
    <location>
        <begin position="502"/>
        <end position="512"/>
    </location>
</feature>
<dbReference type="InterPro" id="IPR042070">
    <property type="entry name" value="PucR_C-HTH_sf"/>
</dbReference>
<name>A0A0R2MLL5_9LACO</name>
<dbReference type="AlphaFoldDB" id="A0A0R2MLL5"/>
<dbReference type="InterPro" id="IPR025736">
    <property type="entry name" value="PucR_C-HTH_dom"/>
</dbReference>
<accession>A0A0R2MLL5</accession>
<comment type="caution">
    <text evidence="3">The sequence shown here is derived from an EMBL/GenBank/DDBJ whole genome shotgun (WGS) entry which is preliminary data.</text>
</comment>
<dbReference type="InterPro" id="IPR051448">
    <property type="entry name" value="CdaR-like_regulators"/>
</dbReference>
<dbReference type="RefSeq" id="WP_057705366.1">
    <property type="nucleotide sequence ID" value="NZ_JQCL01000012.1"/>
</dbReference>
<proteinExistence type="predicted"/>
<dbReference type="Gene3D" id="3.30.450.40">
    <property type="match status" value="1"/>
</dbReference>
<dbReference type="PANTHER" id="PTHR33744">
    <property type="entry name" value="CARBOHYDRATE DIACID REGULATOR"/>
    <property type="match status" value="1"/>
</dbReference>
<dbReference type="PATRIC" id="fig|942150.3.peg.1170"/>
<dbReference type="EMBL" id="JQCL01000012">
    <property type="protein sequence ID" value="KRO14519.1"/>
    <property type="molecule type" value="Genomic_DNA"/>
</dbReference>
<evidence type="ECO:0000256" key="1">
    <source>
        <dbReference type="SAM" id="MobiDB-lite"/>
    </source>
</evidence>
<feature type="region of interest" description="Disordered" evidence="1">
    <location>
        <begin position="502"/>
        <end position="523"/>
    </location>
</feature>
<evidence type="ECO:0000313" key="4">
    <source>
        <dbReference type="Proteomes" id="UP000051783"/>
    </source>
</evidence>
<reference evidence="3 4" key="1">
    <citation type="journal article" date="2015" name="Genome Announc.">
        <title>Expanding the biotechnology potential of lactobacilli through comparative genomics of 213 strains and associated genera.</title>
        <authorList>
            <person name="Sun Z."/>
            <person name="Harris H.M."/>
            <person name="McCann A."/>
            <person name="Guo C."/>
            <person name="Argimon S."/>
            <person name="Zhang W."/>
            <person name="Yang X."/>
            <person name="Jeffery I.B."/>
            <person name="Cooney J.C."/>
            <person name="Kagawa T.F."/>
            <person name="Liu W."/>
            <person name="Song Y."/>
            <person name="Salvetti E."/>
            <person name="Wrobel A."/>
            <person name="Rasinkangas P."/>
            <person name="Parkhill J."/>
            <person name="Rea M.C."/>
            <person name="O'Sullivan O."/>
            <person name="Ritari J."/>
            <person name="Douillard F.P."/>
            <person name="Paul Ross R."/>
            <person name="Yang R."/>
            <person name="Briner A.E."/>
            <person name="Felis G.E."/>
            <person name="de Vos W.M."/>
            <person name="Barrangou R."/>
            <person name="Klaenhammer T.R."/>
            <person name="Caufield P.W."/>
            <person name="Cui Y."/>
            <person name="Zhang H."/>
            <person name="O'Toole P.W."/>
        </authorList>
    </citation>
    <scope>NUCLEOTIDE SEQUENCE [LARGE SCALE GENOMIC DNA]</scope>
    <source>
        <strain evidence="3 4">LMG 26013</strain>
    </source>
</reference>
<dbReference type="InterPro" id="IPR029016">
    <property type="entry name" value="GAF-like_dom_sf"/>
</dbReference>